<dbReference type="Gene3D" id="3.40.50.720">
    <property type="entry name" value="NAD(P)-binding Rossmann-like Domain"/>
    <property type="match status" value="1"/>
</dbReference>
<dbReference type="PANTHER" id="PTHR22981:SF7">
    <property type="entry name" value="3-HYDROXYISOBUTYRATE DEHYDROGENASE, MITOCHONDRIAL"/>
    <property type="match status" value="1"/>
</dbReference>
<evidence type="ECO:0000256" key="2">
    <source>
        <dbReference type="ARBA" id="ARBA00006013"/>
    </source>
</evidence>
<dbReference type="InterPro" id="IPR006115">
    <property type="entry name" value="6PGDH_NADP-bd"/>
</dbReference>
<sequence length="1958" mass="213712">MPSPNAPNKSAAKKSPEKKGVELGQQLARKRSQDFATKIQGWNQGGAGVVQQQNEVVVVEKLRTADARSAKEDVVKETIAPARGEDEERDATPEDDEEDGAPTTIPSSGASGDPNLAVSARTSREVDLERKAWVRRKSKPQVELALEVKNAVAPKKRVISDGHWRRDRTLKPETASPEKEQERDTTPKPITIRRSVVSVGLKVPPSVQDFVEDEPLPVRVRPLRRTHSRSRSRERGPGPDYEDSGVKVYIKRTRRSKTSSDLKDPSTSQSSLTNGSSVDRAASSTDITTPAHSPTKLTPPRPATAPKERLAKGAVYAEEEPRRLSARKLRPTAPEPEPRSKATHTPIEPAAPAVYGSRIEGWLAGTQDPFVDRGDTARTPELPKAPGKRPNRQDDLPQDQDPDDYRRSSGRRRRSRPSLEAIDTSRSYDREDTPLSATPTLRRSVARRATQSPIKARPMGGGVDADTLTTVFDAESNWKLPKRGNERGFPSAGHRLSTIASAETIRAGRPRAPSDASEHPTVIPEESVLSRASDGDEPRRHGGSQNHRSAKHSDLISVLSQPRRENSRVKSRRSVRGKTPLPDSATIGDIMSELTTEELKYHRELRTLVDGVIPVLLTYVLQKTDATGAKRLFSGSSPDGQAVTRPIVEMGVALEKLKATHKRIPMHDPDELIKWAGNAANKYAEYLKAWRLGFQDVMVNLAPAEEGEGRPREVSGVLASANGERVEVQYLLKRPLVRLKYLTKTFKSLNQLRPSEGAGDMAARYHDLVQEARQRSSDEQARLEDETAASIDPSRSRDPRSLAPLAGVYVDPTRRVRARDYFDLELFHSTGQQLTCKVELIIRDDAPDRGTSSDVLFCEVSLAGRWLLFPPIPASYLSARPGDKEGEVVMMVRGLLSGGEWRELMSLSTSDDVAVSDWLDMLSSTPAPPRLTRQSSFNTLRDSYKMGREPGSKARAPSSEVDVPIGERADDTAQKWDGSEVNSTAGDIPPSTSLRRAKAKRYRSTPSSPITDIKEDPYEQAYVRSNRIAEQERYDEESKDTSRSRYHQRSKSSYIPAAKSDWTSVTGSSTPSKEYSVWMPSTDHGSDSSDAEEHKVGLRSKRPSIHRRTSSVPSSDMPTIHKLRKAQPMTPRQTPPARSAEASPRLEPTSAPAKLQKRRQTPPNEEPTKRVEQAAQTETKPTLRSGILNSFTPAFLKKHRRSSSPLKHEYEPSTASESLSESDLSDVDDVESITSESSAGEDIVSTLGELKDFRTLGSLRPPPAPKSAYSAGSGSLRPSESASQRTYGSMPSTTDGPIKTVASIFSWSDRGSWDSLHPQECSIFVTPGLIEAFDIAQASTALSTPGEGDVGVVSPSQRGVKPLVALELTPLVPLRRGTAVDISIRSPPIPSSLLRTGNNVMFRSRSPEDCERLYHFINRARIDNPTYIALQNARGPAPTSNWAEVMEKRNAARTSSTSWLGLRSRKSSTYRSTGSRPVSIAATDSSIGTMNSAFSALRRFSGGSNNKGIFNIAKSTLTSREGTRSSYSDSLSSGAATPIPIDPKLGTPLGITNAKIRLYIRETASKWRDMGSARLSVLLPPRQDPAALAANPRLTGLEKRILICGKSKGETLLDATLGESCFERVARTGIAMSVWEEAMGPNGEALVGPSGGVSNVRSKVYMVQMKSVSDVFCAHGINKEVMAHTNGGNPHDIKIGYIGLGNAGYPLASTLSRAGYHLVVLDADPTRAERFAQEHANAKAAGEHDSNAFHDVKILVTMLANGEIVRDVLLGPVGGFAKHLKDGTIIIDTSSSSPFHTRETAQLLSELNASLTLIDSPITQAYQHALGKGDATLMVGCSDPEALEVAMPVLKTMGKYVFNMGELGAGHAMKTLNNYTSAASILGLCDALIAGQQFGLEPKKMLDVMNVGTGVNFSTKESFRTDVSMILATEFERSAEVCQRDSHADLNLGTNCRYFSRI</sequence>
<feature type="compositionally biased region" description="Polar residues" evidence="8">
    <location>
        <begin position="1270"/>
        <end position="1295"/>
    </location>
</feature>
<dbReference type="InterPro" id="IPR056416">
    <property type="entry name" value="DH_2_fung"/>
</dbReference>
<feature type="domain" description="PH" evidence="13">
    <location>
        <begin position="1294"/>
        <end position="1435"/>
    </location>
</feature>
<feature type="region of interest" description="Disordered" evidence="8">
    <location>
        <begin position="65"/>
        <end position="127"/>
    </location>
</feature>
<feature type="compositionally biased region" description="Basic and acidic residues" evidence="8">
    <location>
        <begin position="965"/>
        <end position="978"/>
    </location>
</feature>
<feature type="compositionally biased region" description="Basic residues" evidence="8">
    <location>
        <begin position="221"/>
        <end position="230"/>
    </location>
</feature>
<dbReference type="Pfam" id="PF14833">
    <property type="entry name" value="NAD_binding_11"/>
    <property type="match status" value="1"/>
</dbReference>
<dbReference type="STRING" id="329885.A0A4U0ULQ1"/>
<protein>
    <recommendedName>
        <fullName evidence="3">3-hydroxyisobutyrate dehydrogenase</fullName>
        <ecNumber evidence="3">1.1.1.31</ecNumber>
    </recommendedName>
</protein>
<evidence type="ECO:0000259" key="10">
    <source>
        <dbReference type="Pfam" id="PF14833"/>
    </source>
</evidence>
<evidence type="ECO:0000256" key="5">
    <source>
        <dbReference type="ARBA" id="ARBA00023002"/>
    </source>
</evidence>
<feature type="domain" description="PH" evidence="12">
    <location>
        <begin position="789"/>
        <end position="930"/>
    </location>
</feature>
<feature type="compositionally biased region" description="Basic and acidic residues" evidence="8">
    <location>
        <begin position="1084"/>
        <end position="1096"/>
    </location>
</feature>
<feature type="domain" description="3-hydroxyisobutyrate dehydrogenase-like NAD-binding" evidence="10">
    <location>
        <begin position="1864"/>
        <end position="1923"/>
    </location>
</feature>
<dbReference type="Gene3D" id="1.10.1040.10">
    <property type="entry name" value="N-(1-d-carboxylethyl)-l-norvaline Dehydrogenase, domain 2"/>
    <property type="match status" value="1"/>
</dbReference>
<feature type="compositionally biased region" description="Basic and acidic residues" evidence="8">
    <location>
        <begin position="83"/>
        <end position="92"/>
    </location>
</feature>
<comment type="pathway">
    <text evidence="1">Amino-acid degradation; L-valine degradation.</text>
</comment>
<evidence type="ECO:0000259" key="13">
    <source>
        <dbReference type="Pfam" id="PF24345"/>
    </source>
</evidence>
<dbReference type="GO" id="GO:0009083">
    <property type="term" value="P:branched-chain amino acid catabolic process"/>
    <property type="evidence" value="ECO:0007669"/>
    <property type="project" value="UniProtKB-KW"/>
</dbReference>
<evidence type="ECO:0000256" key="8">
    <source>
        <dbReference type="SAM" id="MobiDB-lite"/>
    </source>
</evidence>
<feature type="compositionally biased region" description="Basic and acidic residues" evidence="8">
    <location>
        <begin position="158"/>
        <end position="186"/>
    </location>
</feature>
<feature type="compositionally biased region" description="Low complexity" evidence="8">
    <location>
        <begin position="266"/>
        <end position="277"/>
    </location>
</feature>
<feature type="compositionally biased region" description="Polar residues" evidence="8">
    <location>
        <begin position="980"/>
        <end position="994"/>
    </location>
</feature>
<keyword evidence="5" id="KW-0560">Oxidoreductase</keyword>
<feature type="compositionally biased region" description="Basic residues" evidence="8">
    <location>
        <begin position="1097"/>
        <end position="1109"/>
    </location>
</feature>
<feature type="region of interest" description="Disordered" evidence="8">
    <location>
        <begin position="944"/>
        <end position="1295"/>
    </location>
</feature>
<dbReference type="GO" id="GO:0008442">
    <property type="term" value="F:3-hydroxyisobutyrate dehydrogenase activity"/>
    <property type="evidence" value="ECO:0007669"/>
    <property type="project" value="UniProtKB-EC"/>
</dbReference>
<comment type="caution">
    <text evidence="14">The sequence shown here is derived from an EMBL/GenBank/DDBJ whole genome shotgun (WGS) entry which is preliminary data.</text>
</comment>
<name>A0A4U0ULQ1_9PEZI</name>
<feature type="compositionally biased region" description="Basic and acidic residues" evidence="8">
    <location>
        <begin position="65"/>
        <end position="76"/>
    </location>
</feature>
<dbReference type="OrthoDB" id="5408934at2759"/>
<evidence type="ECO:0000256" key="7">
    <source>
        <dbReference type="ARBA" id="ARBA00049197"/>
    </source>
</evidence>
<feature type="compositionally biased region" description="Basic and acidic residues" evidence="8">
    <location>
        <begin position="774"/>
        <end position="785"/>
    </location>
</feature>
<dbReference type="GO" id="GO:0051287">
    <property type="term" value="F:NAD binding"/>
    <property type="evidence" value="ECO:0007669"/>
    <property type="project" value="InterPro"/>
</dbReference>
<evidence type="ECO:0000256" key="1">
    <source>
        <dbReference type="ARBA" id="ARBA00005109"/>
    </source>
</evidence>
<dbReference type="InterPro" id="IPR036291">
    <property type="entry name" value="NAD(P)-bd_dom_sf"/>
</dbReference>
<dbReference type="GO" id="GO:0050661">
    <property type="term" value="F:NADP binding"/>
    <property type="evidence" value="ECO:0007669"/>
    <property type="project" value="InterPro"/>
</dbReference>
<dbReference type="InterPro" id="IPR008927">
    <property type="entry name" value="6-PGluconate_DH-like_C_sf"/>
</dbReference>
<feature type="domain" description="6-phosphogluconate dehydrogenase NADP-binding" evidence="9">
    <location>
        <begin position="1694"/>
        <end position="1861"/>
    </location>
</feature>
<dbReference type="Pfam" id="PF24345">
    <property type="entry name" value="PH_24"/>
    <property type="match status" value="1"/>
</dbReference>
<evidence type="ECO:0000259" key="9">
    <source>
        <dbReference type="Pfam" id="PF03446"/>
    </source>
</evidence>
<dbReference type="Pfam" id="PF24340">
    <property type="entry name" value="DH_2"/>
    <property type="match status" value="1"/>
</dbReference>
<organism evidence="14 15">
    <name type="scientific">Friedmanniomyces endolithicus</name>
    <dbReference type="NCBI Taxonomy" id="329885"/>
    <lineage>
        <taxon>Eukaryota</taxon>
        <taxon>Fungi</taxon>
        <taxon>Dikarya</taxon>
        <taxon>Ascomycota</taxon>
        <taxon>Pezizomycotina</taxon>
        <taxon>Dothideomycetes</taxon>
        <taxon>Dothideomycetidae</taxon>
        <taxon>Mycosphaerellales</taxon>
        <taxon>Teratosphaeriaceae</taxon>
        <taxon>Friedmanniomyces</taxon>
    </lineage>
</organism>
<comment type="similarity">
    <text evidence="2">Belongs to the HIBADH-related family. 3-hydroxyisobutyrate dehydrogenase subfamily.</text>
</comment>
<keyword evidence="6" id="KW-0520">NAD</keyword>
<feature type="region of interest" description="Disordered" evidence="8">
    <location>
        <begin position="155"/>
        <end position="465"/>
    </location>
</feature>
<dbReference type="EMBL" id="NAJP01000057">
    <property type="protein sequence ID" value="TKA36721.1"/>
    <property type="molecule type" value="Genomic_DNA"/>
</dbReference>
<reference evidence="14 15" key="1">
    <citation type="submission" date="2017-03" db="EMBL/GenBank/DDBJ databases">
        <title>Genomes of endolithic fungi from Antarctica.</title>
        <authorList>
            <person name="Coleine C."/>
            <person name="Masonjones S."/>
            <person name="Stajich J.E."/>
        </authorList>
    </citation>
    <scope>NUCLEOTIDE SEQUENCE [LARGE SCALE GENOMIC DNA]</scope>
    <source>
        <strain evidence="14 15">CCFEE 5311</strain>
    </source>
</reference>
<feature type="compositionally biased region" description="Polar residues" evidence="8">
    <location>
        <begin position="282"/>
        <end position="296"/>
    </location>
</feature>
<feature type="region of interest" description="Disordered" evidence="8">
    <location>
        <begin position="479"/>
        <end position="586"/>
    </location>
</feature>
<gene>
    <name evidence="14" type="ORF">B0A54_11589</name>
</gene>
<dbReference type="InterPro" id="IPR029154">
    <property type="entry name" value="HIBADH-like_NADP-bd"/>
</dbReference>
<comment type="catalytic activity">
    <reaction evidence="7">
        <text>3-hydroxy-2-methylpropanoate + NAD(+) = 2-methyl-3-oxopropanoate + NADH + H(+)</text>
        <dbReference type="Rhea" id="RHEA:17681"/>
        <dbReference type="ChEBI" id="CHEBI:11805"/>
        <dbReference type="ChEBI" id="CHEBI:15378"/>
        <dbReference type="ChEBI" id="CHEBI:57540"/>
        <dbReference type="ChEBI" id="CHEBI:57700"/>
        <dbReference type="ChEBI" id="CHEBI:57945"/>
        <dbReference type="EC" id="1.1.1.31"/>
    </reaction>
</comment>
<dbReference type="SUPFAM" id="SSF51735">
    <property type="entry name" value="NAD(P)-binding Rossmann-fold domains"/>
    <property type="match status" value="1"/>
</dbReference>
<evidence type="ECO:0000256" key="3">
    <source>
        <dbReference type="ARBA" id="ARBA00012991"/>
    </source>
</evidence>
<keyword evidence="4" id="KW-0101">Branched-chain amino acid catabolism</keyword>
<dbReference type="EC" id="1.1.1.31" evidence="3"/>
<dbReference type="Pfam" id="PF03446">
    <property type="entry name" value="NAD_binding_2"/>
    <property type="match status" value="1"/>
</dbReference>
<evidence type="ECO:0000259" key="12">
    <source>
        <dbReference type="Pfam" id="PF24344"/>
    </source>
</evidence>
<dbReference type="InterPro" id="IPR056222">
    <property type="entry name" value="PH_23"/>
</dbReference>
<dbReference type="PANTHER" id="PTHR22981">
    <property type="entry name" value="3-HYDROXYISOBUTYRATE DEHYDROGENASE-RELATED"/>
    <property type="match status" value="1"/>
</dbReference>
<evidence type="ECO:0000256" key="6">
    <source>
        <dbReference type="ARBA" id="ARBA00023027"/>
    </source>
</evidence>
<evidence type="ECO:0000313" key="14">
    <source>
        <dbReference type="EMBL" id="TKA36721.1"/>
    </source>
</evidence>
<evidence type="ECO:0000313" key="15">
    <source>
        <dbReference type="Proteomes" id="UP000310066"/>
    </source>
</evidence>
<feature type="compositionally biased region" description="Polar residues" evidence="8">
    <location>
        <begin position="1061"/>
        <end position="1073"/>
    </location>
</feature>
<dbReference type="Proteomes" id="UP000310066">
    <property type="component" value="Unassembled WGS sequence"/>
</dbReference>
<feature type="domain" description="DBL homology" evidence="11">
    <location>
        <begin position="583"/>
        <end position="775"/>
    </location>
</feature>
<evidence type="ECO:0000259" key="11">
    <source>
        <dbReference type="Pfam" id="PF24340"/>
    </source>
</evidence>
<dbReference type="Pfam" id="PF24344">
    <property type="entry name" value="PH_23"/>
    <property type="match status" value="1"/>
</dbReference>
<feature type="region of interest" description="Disordered" evidence="8">
    <location>
        <begin position="1"/>
        <end position="35"/>
    </location>
</feature>
<dbReference type="InterPro" id="IPR013328">
    <property type="entry name" value="6PGD_dom2"/>
</dbReference>
<feature type="region of interest" description="Disordered" evidence="8">
    <location>
        <begin position="774"/>
        <end position="799"/>
    </location>
</feature>
<evidence type="ECO:0000256" key="4">
    <source>
        <dbReference type="ARBA" id="ARBA00022456"/>
    </source>
</evidence>
<proteinExistence type="inferred from homology"/>
<accession>A0A4U0ULQ1</accession>
<feature type="compositionally biased region" description="Polar residues" evidence="8">
    <location>
        <begin position="1174"/>
        <end position="1192"/>
    </location>
</feature>
<dbReference type="SUPFAM" id="SSF48179">
    <property type="entry name" value="6-phosphogluconate dehydrogenase C-terminal domain-like"/>
    <property type="match status" value="1"/>
</dbReference>
<dbReference type="InterPro" id="IPR056223">
    <property type="entry name" value="PH_24"/>
</dbReference>